<dbReference type="EMBL" id="MH512890">
    <property type="protein sequence ID" value="AXF41273.1"/>
    <property type="molecule type" value="Genomic_DNA"/>
</dbReference>
<accession>A0A345AWJ0</accession>
<organism evidence="2 3">
    <name type="scientific">Cyanophage S-TIM4</name>
    <dbReference type="NCBI Taxonomy" id="1048189"/>
    <lineage>
        <taxon>Viruses</taxon>
        <taxon>Duplodnaviria</taxon>
        <taxon>Heunggongvirae</taxon>
        <taxon>Uroviricota</taxon>
        <taxon>Caudoviricetes</taxon>
        <taxon>Pantevenvirales</taxon>
        <taxon>Kyanoviridae</taxon>
        <taxon>Thaumasvirus</taxon>
        <taxon>Thaumasvirus stim4</taxon>
    </lineage>
</organism>
<evidence type="ECO:0000313" key="2">
    <source>
        <dbReference type="EMBL" id="AXF41273.1"/>
    </source>
</evidence>
<evidence type="ECO:0000256" key="1">
    <source>
        <dbReference type="SAM" id="MobiDB-lite"/>
    </source>
</evidence>
<evidence type="ECO:0000313" key="3">
    <source>
        <dbReference type="Proteomes" id="UP000257501"/>
    </source>
</evidence>
<name>A0A345AWJ0_9CAUD</name>
<protein>
    <recommendedName>
        <fullName evidence="4">Gp136</fullName>
    </recommendedName>
</protein>
<feature type="region of interest" description="Disordered" evidence="1">
    <location>
        <begin position="49"/>
        <end position="105"/>
    </location>
</feature>
<feature type="compositionally biased region" description="Basic and acidic residues" evidence="1">
    <location>
        <begin position="93"/>
        <end position="105"/>
    </location>
</feature>
<evidence type="ECO:0008006" key="4">
    <source>
        <dbReference type="Google" id="ProtNLM"/>
    </source>
</evidence>
<reference evidence="2 3" key="1">
    <citation type="journal article" date="2011" name="Nature">
        <title>Genomic island variability facilitates Prochlorococcus-virus coexistence.</title>
        <authorList>
            <person name="Avrani S."/>
            <person name="Wurtzel O."/>
            <person name="Sharon I."/>
            <person name="Sorek R."/>
            <person name="Lindell D."/>
        </authorList>
    </citation>
    <scope>NUCLEOTIDE SEQUENCE [LARGE SCALE GENOMIC DNA]</scope>
</reference>
<gene>
    <name evidence="2" type="primary">ORF_137</name>
    <name evidence="2" type="ORF">S-TIM4_ORF_137</name>
</gene>
<sequence length="105" mass="12185">MLSTQYRLRLESICKQIVDGENVKLEDMIWAQKLAKRNTTAATWMRQARQKAANPDMKNGGTDDFLNKMGLGEPDPSDYRSGFNSADDIGEWFNREKPDDWRQRD</sequence>
<keyword evidence="3" id="KW-1185">Reference proteome</keyword>
<proteinExistence type="predicted"/>
<dbReference type="RefSeq" id="YP_009806394.1">
    <property type="nucleotide sequence ID" value="NC_048015.1"/>
</dbReference>
<dbReference type="GeneID" id="54997252"/>
<dbReference type="Proteomes" id="UP000257501">
    <property type="component" value="Segment"/>
</dbReference>
<dbReference type="KEGG" id="vg:54997252"/>